<organism evidence="2">
    <name type="scientific">Pandoravirus neocaledonia</name>
    <dbReference type="NCBI Taxonomy" id="2107708"/>
    <lineage>
        <taxon>Viruses</taxon>
        <taxon>Pandoravirus</taxon>
    </lineage>
</organism>
<feature type="compositionally biased region" description="Polar residues" evidence="1">
    <location>
        <begin position="87"/>
        <end position="108"/>
    </location>
</feature>
<protein>
    <submittedName>
        <fullName evidence="2">Uncharacterized protein</fullName>
    </submittedName>
</protein>
<dbReference type="KEGG" id="vg:36842533"/>
<proteinExistence type="predicted"/>
<sequence>MCRLCARLLLLRGRAGSARPLNLFFLPQNVAPTGPLFHDPSSCKDKKTGTPRRRGNATRKKDTQPDGRCASGVVGNEKIQEAHYKSRQVTTTNPASSEPPNQSRQSTRVHAFYPPRRLFSVSFVCEVDRSNGKPLACGVMSSLSDYVPRWIYEDRSAWVAHRGGPRSNKRQRGKPP</sequence>
<reference evidence="2" key="1">
    <citation type="journal article" date="2018" name="Nat. Commun.">
        <title>Diversity and evolution of the emerging Pandoraviridae family.</title>
        <authorList>
            <person name="Legendre M."/>
            <person name="Fabre E."/>
            <person name="Poirot O."/>
            <person name="Jeudy S."/>
            <person name="Lartigue A."/>
            <person name="Alempic J.M."/>
            <person name="Beucher L."/>
            <person name="Philippe N."/>
            <person name="Bertaux L."/>
            <person name="Christo-Foroux E."/>
            <person name="Labadie K."/>
            <person name="Coute Y."/>
            <person name="Abergel C."/>
            <person name="Claverie J.M."/>
        </authorList>
    </citation>
    <scope>NUCLEOTIDE SEQUENCE [LARGE SCALE GENOMIC DNA]</scope>
    <source>
        <strain evidence="2">Neocaledonia</strain>
    </source>
</reference>
<accession>A0A2U7UBW8</accession>
<gene>
    <name evidence="2" type="ORF">pneo_cds_213</name>
</gene>
<dbReference type="GeneID" id="36842533"/>
<dbReference type="RefSeq" id="YP_009481823.1">
    <property type="nucleotide sequence ID" value="NC_037666.1"/>
</dbReference>
<feature type="region of interest" description="Disordered" evidence="1">
    <location>
        <begin position="36"/>
        <end position="109"/>
    </location>
</feature>
<name>A0A2U7UBW8_9VIRU</name>
<feature type="compositionally biased region" description="Basic residues" evidence="1">
    <location>
        <begin position="49"/>
        <end position="58"/>
    </location>
</feature>
<dbReference type="Proteomes" id="UP000249287">
    <property type="component" value="Segment"/>
</dbReference>
<evidence type="ECO:0000313" key="2">
    <source>
        <dbReference type="EMBL" id="AVK75820.1"/>
    </source>
</evidence>
<dbReference type="EMBL" id="MG011690">
    <property type="protein sequence ID" value="AVK75820.1"/>
    <property type="molecule type" value="Genomic_DNA"/>
</dbReference>
<evidence type="ECO:0000256" key="1">
    <source>
        <dbReference type="SAM" id="MobiDB-lite"/>
    </source>
</evidence>